<gene>
    <name evidence="2" type="ORF">RFULGI_LOCUS2927</name>
</gene>
<feature type="region of interest" description="Disordered" evidence="1">
    <location>
        <begin position="408"/>
        <end position="513"/>
    </location>
</feature>
<evidence type="ECO:0000313" key="3">
    <source>
        <dbReference type="Proteomes" id="UP000789396"/>
    </source>
</evidence>
<feature type="region of interest" description="Disordered" evidence="1">
    <location>
        <begin position="530"/>
        <end position="584"/>
    </location>
</feature>
<feature type="region of interest" description="Disordered" evidence="1">
    <location>
        <begin position="678"/>
        <end position="786"/>
    </location>
</feature>
<feature type="compositionally biased region" description="Basic and acidic residues" evidence="1">
    <location>
        <begin position="55"/>
        <end position="73"/>
    </location>
</feature>
<feature type="compositionally biased region" description="Polar residues" evidence="1">
    <location>
        <begin position="737"/>
        <end position="750"/>
    </location>
</feature>
<feature type="compositionally biased region" description="Basic and acidic residues" evidence="1">
    <location>
        <begin position="193"/>
        <end position="204"/>
    </location>
</feature>
<feature type="region of interest" description="Disordered" evidence="1">
    <location>
        <begin position="55"/>
        <end position="83"/>
    </location>
</feature>
<feature type="compositionally biased region" description="Polar residues" evidence="1">
    <location>
        <begin position="408"/>
        <end position="425"/>
    </location>
</feature>
<protein>
    <submittedName>
        <fullName evidence="2">8327_t:CDS:1</fullName>
    </submittedName>
</protein>
<accession>A0A9N8ZYK9</accession>
<feature type="compositionally biased region" description="Basic and acidic residues" evidence="1">
    <location>
        <begin position="130"/>
        <end position="170"/>
    </location>
</feature>
<feature type="non-terminal residue" evidence="2">
    <location>
        <position position="1"/>
    </location>
</feature>
<feature type="compositionally biased region" description="Polar residues" evidence="1">
    <location>
        <begin position="711"/>
        <end position="726"/>
    </location>
</feature>
<dbReference type="Proteomes" id="UP000789396">
    <property type="component" value="Unassembled WGS sequence"/>
</dbReference>
<evidence type="ECO:0000256" key="1">
    <source>
        <dbReference type="SAM" id="MobiDB-lite"/>
    </source>
</evidence>
<dbReference type="OrthoDB" id="1742084at2759"/>
<feature type="region of interest" description="Disordered" evidence="1">
    <location>
        <begin position="360"/>
        <end position="394"/>
    </location>
</feature>
<feature type="compositionally biased region" description="Polar residues" evidence="1">
    <location>
        <begin position="96"/>
        <end position="117"/>
    </location>
</feature>
<feature type="compositionally biased region" description="Polar residues" evidence="1">
    <location>
        <begin position="205"/>
        <end position="220"/>
    </location>
</feature>
<evidence type="ECO:0000313" key="2">
    <source>
        <dbReference type="EMBL" id="CAG8511671.1"/>
    </source>
</evidence>
<name>A0A9N8ZYK9_9GLOM</name>
<feature type="region of interest" description="Disordered" evidence="1">
    <location>
        <begin position="96"/>
        <end position="233"/>
    </location>
</feature>
<reference evidence="2" key="1">
    <citation type="submission" date="2021-06" db="EMBL/GenBank/DDBJ databases">
        <authorList>
            <person name="Kallberg Y."/>
            <person name="Tangrot J."/>
            <person name="Rosling A."/>
        </authorList>
    </citation>
    <scope>NUCLEOTIDE SEQUENCE</scope>
    <source>
        <strain evidence="2">IN212</strain>
    </source>
</reference>
<feature type="compositionally biased region" description="Acidic residues" evidence="1">
    <location>
        <begin position="74"/>
        <end position="83"/>
    </location>
</feature>
<feature type="compositionally biased region" description="Acidic residues" evidence="1">
    <location>
        <begin position="771"/>
        <end position="786"/>
    </location>
</feature>
<comment type="caution">
    <text evidence="2">The sequence shown here is derived from an EMBL/GenBank/DDBJ whole genome shotgun (WGS) entry which is preliminary data.</text>
</comment>
<dbReference type="EMBL" id="CAJVPZ010002382">
    <property type="protein sequence ID" value="CAG8511671.1"/>
    <property type="molecule type" value="Genomic_DNA"/>
</dbReference>
<sequence>MPPAAKLARKLYQDRIHELRSQVSSTEQKLRNIFTEIEEIKAGKYDDKLAEILKTEDEQKSQDHSLKERFSERQEEENPDTYDEIVEETVLVSSANISDHAGRSSTQPNIVDNNNDGSMVIEVPDVSEASSDKRTKNANEEKKIGMPFTDKKLELNNESDKSLNMNDREGAQVLETTGKTESIIFDSTEENEVDQKSKLIHATEESFTTIRTPSTPLTESNEPKYDEQIEQSSEVQMNTEIMEEDILNDSQKSTDQDVDMMDIDVKIKDKIEEPILSQLQVTTTDLPKHDQIKRLTKENISPIDSEDTPREDTTMDVDESTTEVSNSQDLKENPLHVRFSGNNYVTSPIPIIEAKKLDIFEPTGTDGGSDGGESDGAVGSPDEQAYVNESDNDKVSITEIDVRDNRQNLTLDTIKSEGSSDTTEPAGSIGEEEAVELEAGTAKTDMSEIKDETIYDDNIQMADSQSLNEENEEMRSTTSQAESKEQLTPSATTSTHHMDTITNSSPGDEGDINKMASQMKEHAENLIQGFRSDGSVGIHEPATRRKTKEAIIPPKDDRRNSTDKSGMGSSRHVATSQSPVETSEQQSYFDLHGNFYLAALGETVLNFSQRKTMNSFTVNTETKPTETVQYFPSVGEPVIGHTDGRFEGGFIHNFYQIIQITKIYLHIDEQTGQAVEKSQRLAVKEEESAQSASSDDQKEHTPMGTSRELGSVSQIQLNQASASSNDGGPRGRKSNVGAASSTKKSITNGKSRSKKITKNDSQRKREKPDSGDEFYQSDDTRDDIDVDDNVTINTISNDGTSKKSNSRFTKFEREQETRLQEAMELINGENGVVNVWVSEMKNIALSVMTKMDEKLNNDSTCIKNLKLEFEKYQ</sequence>
<feature type="region of interest" description="Disordered" evidence="1">
    <location>
        <begin position="290"/>
        <end position="333"/>
    </location>
</feature>
<feature type="compositionally biased region" description="Polar residues" evidence="1">
    <location>
        <begin position="476"/>
        <end position="506"/>
    </location>
</feature>
<organism evidence="2 3">
    <name type="scientific">Racocetra fulgida</name>
    <dbReference type="NCBI Taxonomy" id="60492"/>
    <lineage>
        <taxon>Eukaryota</taxon>
        <taxon>Fungi</taxon>
        <taxon>Fungi incertae sedis</taxon>
        <taxon>Mucoromycota</taxon>
        <taxon>Glomeromycotina</taxon>
        <taxon>Glomeromycetes</taxon>
        <taxon>Diversisporales</taxon>
        <taxon>Gigasporaceae</taxon>
        <taxon>Racocetra</taxon>
    </lineage>
</organism>
<feature type="compositionally biased region" description="Polar residues" evidence="1">
    <location>
        <begin position="563"/>
        <end position="584"/>
    </location>
</feature>
<dbReference type="AlphaFoldDB" id="A0A9N8ZYK9"/>
<keyword evidence="3" id="KW-1185">Reference proteome</keyword>
<feature type="compositionally biased region" description="Basic and acidic residues" evidence="1">
    <location>
        <begin position="757"/>
        <end position="770"/>
    </location>
</feature>
<proteinExistence type="predicted"/>
<feature type="compositionally biased region" description="Basic and acidic residues" evidence="1">
    <location>
        <begin position="678"/>
        <end position="687"/>
    </location>
</feature>